<name>A0A172YBA9_9GAMM</name>
<proteinExistence type="inferred from homology"/>
<keyword evidence="7" id="KW-1185">Reference proteome</keyword>
<dbReference type="PANTHER" id="PTHR30126">
    <property type="entry name" value="HTH-TYPE TRANSCRIPTIONAL REGULATOR"/>
    <property type="match status" value="1"/>
</dbReference>
<feature type="domain" description="HTH lysR-type" evidence="5">
    <location>
        <begin position="1"/>
        <end position="57"/>
    </location>
</feature>
<dbReference type="Pfam" id="PF00126">
    <property type="entry name" value="HTH_1"/>
    <property type="match status" value="1"/>
</dbReference>
<evidence type="ECO:0000313" key="7">
    <source>
        <dbReference type="Proteomes" id="UP000077875"/>
    </source>
</evidence>
<dbReference type="Gene3D" id="3.40.190.290">
    <property type="match status" value="1"/>
</dbReference>
<keyword evidence="2" id="KW-0805">Transcription regulation</keyword>
<evidence type="ECO:0000256" key="2">
    <source>
        <dbReference type="ARBA" id="ARBA00023015"/>
    </source>
</evidence>
<organism evidence="6 7">
    <name type="scientific">Halotalea alkalilenta</name>
    <dbReference type="NCBI Taxonomy" id="376489"/>
    <lineage>
        <taxon>Bacteria</taxon>
        <taxon>Pseudomonadati</taxon>
        <taxon>Pseudomonadota</taxon>
        <taxon>Gammaproteobacteria</taxon>
        <taxon>Oceanospirillales</taxon>
        <taxon>Halomonadaceae</taxon>
        <taxon>Halotalea</taxon>
    </lineage>
</organism>
<reference evidence="6 7" key="1">
    <citation type="submission" date="2016-04" db="EMBL/GenBank/DDBJ databases">
        <title>Complete Genome Sequence of Halotalea alkalilenta IHB B 13600.</title>
        <authorList>
            <person name="Swarnkar M.K."/>
            <person name="Sharma A."/>
            <person name="Kaushal K."/>
            <person name="Soni R."/>
            <person name="Rana S."/>
            <person name="Singh A.K."/>
            <person name="Gulati A."/>
        </authorList>
    </citation>
    <scope>NUCLEOTIDE SEQUENCE [LARGE SCALE GENOMIC DNA]</scope>
    <source>
        <strain evidence="6 7">IHB B 13600</strain>
    </source>
</reference>
<accession>A0A172YBA9</accession>
<dbReference type="Gene3D" id="1.10.10.10">
    <property type="entry name" value="Winged helix-like DNA-binding domain superfamily/Winged helix DNA-binding domain"/>
    <property type="match status" value="1"/>
</dbReference>
<dbReference type="InterPro" id="IPR005119">
    <property type="entry name" value="LysR_subst-bd"/>
</dbReference>
<dbReference type="RefSeq" id="WP_064121507.1">
    <property type="nucleotide sequence ID" value="NZ_CP015243.1"/>
</dbReference>
<keyword evidence="3" id="KW-0238">DNA-binding</keyword>
<dbReference type="InterPro" id="IPR036388">
    <property type="entry name" value="WH-like_DNA-bd_sf"/>
</dbReference>
<dbReference type="GO" id="GO:0003700">
    <property type="term" value="F:DNA-binding transcription factor activity"/>
    <property type="evidence" value="ECO:0007669"/>
    <property type="project" value="InterPro"/>
</dbReference>
<dbReference type="SUPFAM" id="SSF53850">
    <property type="entry name" value="Periplasmic binding protein-like II"/>
    <property type="match status" value="1"/>
</dbReference>
<dbReference type="SUPFAM" id="SSF46785">
    <property type="entry name" value="Winged helix' DNA-binding domain"/>
    <property type="match status" value="1"/>
</dbReference>
<gene>
    <name evidence="6" type="ORF">A5892_02795</name>
</gene>
<dbReference type="Proteomes" id="UP000077875">
    <property type="component" value="Chromosome"/>
</dbReference>
<dbReference type="InterPro" id="IPR036390">
    <property type="entry name" value="WH_DNA-bd_sf"/>
</dbReference>
<comment type="similarity">
    <text evidence="1">Belongs to the LysR transcriptional regulatory family.</text>
</comment>
<dbReference type="GO" id="GO:0000976">
    <property type="term" value="F:transcription cis-regulatory region binding"/>
    <property type="evidence" value="ECO:0007669"/>
    <property type="project" value="TreeGrafter"/>
</dbReference>
<sequence>MIRELKTFLAVVEYGTFAAAGLQVGLSQSSVSAQIKQLETRFGERLFDRTGRIAVLNAAGKRILPLAEEMVGLERRMLALNEAEELRGELRVGAIASLQSGRLPQALLRLRERAPKLRVRLVPGVSLGLLDQVDAGSVDLALLLRAPFALPKELHAEGIGEEPYVVIAPRGANASQASSDPLHLLATEPFIRYDRSSFGGRLVERFLKRQRITPRQVIEADELEAIARMVECGLGVSLIPAAGPWLERSERLRVLSLGEATFHRELVLVSRASQRRVAALTLFADCLRSAIAED</sequence>
<dbReference type="Pfam" id="PF03466">
    <property type="entry name" value="LysR_substrate"/>
    <property type="match status" value="1"/>
</dbReference>
<evidence type="ECO:0000256" key="4">
    <source>
        <dbReference type="ARBA" id="ARBA00023163"/>
    </source>
</evidence>
<evidence type="ECO:0000256" key="1">
    <source>
        <dbReference type="ARBA" id="ARBA00009437"/>
    </source>
</evidence>
<evidence type="ECO:0000259" key="5">
    <source>
        <dbReference type="PROSITE" id="PS50931"/>
    </source>
</evidence>
<dbReference type="STRING" id="376489.A5892_02795"/>
<dbReference type="InterPro" id="IPR000847">
    <property type="entry name" value="LysR_HTH_N"/>
</dbReference>
<dbReference type="PRINTS" id="PR00039">
    <property type="entry name" value="HTHLYSR"/>
</dbReference>
<protein>
    <submittedName>
        <fullName evidence="6">LysR family transcriptional regulator</fullName>
    </submittedName>
</protein>
<dbReference type="CDD" id="cd08427">
    <property type="entry name" value="PBP2_LTTR_like_2"/>
    <property type="match status" value="1"/>
</dbReference>
<dbReference type="KEGG" id="haa:A5892_02795"/>
<dbReference type="PROSITE" id="PS50931">
    <property type="entry name" value="HTH_LYSR"/>
    <property type="match status" value="1"/>
</dbReference>
<dbReference type="AlphaFoldDB" id="A0A172YBA9"/>
<dbReference type="EMBL" id="CP015243">
    <property type="protein sequence ID" value="ANF56529.1"/>
    <property type="molecule type" value="Genomic_DNA"/>
</dbReference>
<evidence type="ECO:0000256" key="3">
    <source>
        <dbReference type="ARBA" id="ARBA00023125"/>
    </source>
</evidence>
<keyword evidence="4" id="KW-0804">Transcription</keyword>
<dbReference type="PANTHER" id="PTHR30126:SF94">
    <property type="entry name" value="LYSR FAMILY TRANSCRIPTIONAL REGULATOR"/>
    <property type="match status" value="1"/>
</dbReference>
<evidence type="ECO:0000313" key="6">
    <source>
        <dbReference type="EMBL" id="ANF56529.1"/>
    </source>
</evidence>